<dbReference type="EMBL" id="MNAD01000408">
    <property type="protein sequence ID" value="OJT13441.1"/>
    <property type="molecule type" value="Genomic_DNA"/>
</dbReference>
<dbReference type="Proteomes" id="UP000184267">
    <property type="component" value="Unassembled WGS sequence"/>
</dbReference>
<name>A0A1M2W0Q5_TRAPU</name>
<keyword evidence="3" id="KW-1185">Reference proteome</keyword>
<dbReference type="STRING" id="154538.A0A1M2W0Q5"/>
<protein>
    <submittedName>
        <fullName evidence="2">Uncharacterized protein</fullName>
    </submittedName>
</protein>
<feature type="compositionally biased region" description="Basic residues" evidence="1">
    <location>
        <begin position="63"/>
        <end position="76"/>
    </location>
</feature>
<evidence type="ECO:0000313" key="2">
    <source>
        <dbReference type="EMBL" id="OJT13441.1"/>
    </source>
</evidence>
<gene>
    <name evidence="2" type="ORF">TRAPUB_10012</name>
</gene>
<dbReference type="AlphaFoldDB" id="A0A1M2W0Q5"/>
<accession>A0A1M2W0Q5</accession>
<evidence type="ECO:0000256" key="1">
    <source>
        <dbReference type="SAM" id="MobiDB-lite"/>
    </source>
</evidence>
<sequence length="455" mass="51654">MAKEKHVSLNAGLRREEPAVDLAVGDEPSVGENPSILRRSKRKNRSDEQDPGLKRRSGEGAKKRTRPSRHKPRRSSSHTLISSSDQRLDDVTSDVEAEAVDWCLLHDKAFYTKSDGHFKAYLDTHADVRVESPMPQHQRVNTSPVYLLLVRLSELATEGCAARAVYNILRPYFVDEQKNNLVFEEVVFDLETDAARAQYRKDIMHAIEGLNRFKRARLLLFIYTHSHDDEGTLYYANDSASESLQEWFDLLIPSYIRDALVEHDLTAFLLCCGAMVKTKKSFDELKERCLSWRIPRLFAFQATALQVSLTVQFFQAYALKFLVEGSTFNDLNMGLVLSQSGILARHSKITAITCRSSSGHPTLSVSEYIWTDPSTRPWGDVIPMQCHLCHALYTIRAIQEKYPPDHQLAGRETGEKAKVCSTIGCGYREKVDRPTDKHVILPAPRGNWMKVVRSS</sequence>
<feature type="compositionally biased region" description="Basic and acidic residues" evidence="1">
    <location>
        <begin position="1"/>
        <end position="18"/>
    </location>
</feature>
<feature type="region of interest" description="Disordered" evidence="1">
    <location>
        <begin position="1"/>
        <end position="88"/>
    </location>
</feature>
<feature type="compositionally biased region" description="Basic and acidic residues" evidence="1">
    <location>
        <begin position="45"/>
        <end position="62"/>
    </location>
</feature>
<comment type="caution">
    <text evidence="2">The sequence shown here is derived from an EMBL/GenBank/DDBJ whole genome shotgun (WGS) entry which is preliminary data.</text>
</comment>
<dbReference type="OMA" id="CHALYTI"/>
<dbReference type="OrthoDB" id="3268904at2759"/>
<reference evidence="2 3" key="1">
    <citation type="submission" date="2016-10" db="EMBL/GenBank/DDBJ databases">
        <title>Genome sequence of the basidiomycete white-rot fungus Trametes pubescens.</title>
        <authorList>
            <person name="Makela M.R."/>
            <person name="Granchi Z."/>
            <person name="Peng M."/>
            <person name="De Vries R.P."/>
            <person name="Grigoriev I."/>
            <person name="Riley R."/>
            <person name="Hilden K."/>
        </authorList>
    </citation>
    <scope>NUCLEOTIDE SEQUENCE [LARGE SCALE GENOMIC DNA]</scope>
    <source>
        <strain evidence="2 3">FBCC735</strain>
    </source>
</reference>
<organism evidence="2 3">
    <name type="scientific">Trametes pubescens</name>
    <name type="common">White-rot fungus</name>
    <dbReference type="NCBI Taxonomy" id="154538"/>
    <lineage>
        <taxon>Eukaryota</taxon>
        <taxon>Fungi</taxon>
        <taxon>Dikarya</taxon>
        <taxon>Basidiomycota</taxon>
        <taxon>Agaricomycotina</taxon>
        <taxon>Agaricomycetes</taxon>
        <taxon>Polyporales</taxon>
        <taxon>Polyporaceae</taxon>
        <taxon>Trametes</taxon>
    </lineage>
</organism>
<proteinExistence type="predicted"/>
<evidence type="ECO:0000313" key="3">
    <source>
        <dbReference type="Proteomes" id="UP000184267"/>
    </source>
</evidence>